<evidence type="ECO:0008006" key="4">
    <source>
        <dbReference type="Google" id="ProtNLM"/>
    </source>
</evidence>
<gene>
    <name evidence="2" type="ORF">CQW23_13333</name>
</gene>
<evidence type="ECO:0000313" key="3">
    <source>
        <dbReference type="Proteomes" id="UP000224567"/>
    </source>
</evidence>
<dbReference type="PANTHER" id="PTHR47481:SF22">
    <property type="entry name" value="RETROTRANSPOSON GAG DOMAIN-CONTAINING PROTEIN"/>
    <property type="match status" value="1"/>
</dbReference>
<reference evidence="3" key="2">
    <citation type="journal article" date="2017" name="J. Anim. Genet.">
        <title>Multiple reference genome sequences of hot pepper reveal the massive evolution of plant disease resistance genes by retroduplication.</title>
        <authorList>
            <person name="Kim S."/>
            <person name="Park J."/>
            <person name="Yeom S.-I."/>
            <person name="Kim Y.-M."/>
            <person name="Seo E."/>
            <person name="Kim K.-T."/>
            <person name="Kim M.-S."/>
            <person name="Lee J.M."/>
            <person name="Cheong K."/>
            <person name="Shin H.-S."/>
            <person name="Kim S.-B."/>
            <person name="Han K."/>
            <person name="Lee J."/>
            <person name="Park M."/>
            <person name="Lee H.-A."/>
            <person name="Lee H.-Y."/>
            <person name="Lee Y."/>
            <person name="Oh S."/>
            <person name="Lee J.H."/>
            <person name="Choi E."/>
            <person name="Choi E."/>
            <person name="Lee S.E."/>
            <person name="Jeon J."/>
            <person name="Kim H."/>
            <person name="Choi G."/>
            <person name="Song H."/>
            <person name="Lee J."/>
            <person name="Lee S.-C."/>
            <person name="Kwon J.-K."/>
            <person name="Lee H.-Y."/>
            <person name="Koo N."/>
            <person name="Hong Y."/>
            <person name="Kim R.W."/>
            <person name="Kang W.-H."/>
            <person name="Huh J.H."/>
            <person name="Kang B.-C."/>
            <person name="Yang T.-J."/>
            <person name="Lee Y.-H."/>
            <person name="Bennetzen J.L."/>
            <person name="Choi D."/>
        </authorList>
    </citation>
    <scope>NUCLEOTIDE SEQUENCE [LARGE SCALE GENOMIC DNA]</scope>
    <source>
        <strain evidence="3">cv. PBC81</strain>
    </source>
</reference>
<organism evidence="2 3">
    <name type="scientific">Capsicum baccatum</name>
    <name type="common">Peruvian pepper</name>
    <dbReference type="NCBI Taxonomy" id="33114"/>
    <lineage>
        <taxon>Eukaryota</taxon>
        <taxon>Viridiplantae</taxon>
        <taxon>Streptophyta</taxon>
        <taxon>Embryophyta</taxon>
        <taxon>Tracheophyta</taxon>
        <taxon>Spermatophyta</taxon>
        <taxon>Magnoliopsida</taxon>
        <taxon>eudicotyledons</taxon>
        <taxon>Gunneridae</taxon>
        <taxon>Pentapetalae</taxon>
        <taxon>asterids</taxon>
        <taxon>lamiids</taxon>
        <taxon>Solanales</taxon>
        <taxon>Solanaceae</taxon>
        <taxon>Solanoideae</taxon>
        <taxon>Capsiceae</taxon>
        <taxon>Capsicum</taxon>
    </lineage>
</organism>
<feature type="region of interest" description="Disordered" evidence="1">
    <location>
        <begin position="138"/>
        <end position="166"/>
    </location>
</feature>
<sequence>MRTTSHGNTNGKPSYEFIHFKPPSSTTTLFHISEDYLIRSAIVAFLSSNIVPFVIDAKLSYALWKNLVATYENPSRARIMSLRESLSNMKKAEYNSITAALCAQETTVIFEELHEKLLDFEQNLVHSSSSTMVPITENFAAKPSPHNDRSRPNYASRPGNNSNQFAANNTRAQFDGKNNHRNRPHVTCQLCDKTGHQVK</sequence>
<dbReference type="PANTHER" id="PTHR47481">
    <property type="match status" value="1"/>
</dbReference>
<evidence type="ECO:0000256" key="1">
    <source>
        <dbReference type="SAM" id="MobiDB-lite"/>
    </source>
</evidence>
<comment type="caution">
    <text evidence="2">The sequence shown here is derived from an EMBL/GenBank/DDBJ whole genome shotgun (WGS) entry which is preliminary data.</text>
</comment>
<dbReference type="OrthoDB" id="1301509at2759"/>
<reference evidence="2 3" key="1">
    <citation type="journal article" date="2017" name="Genome Biol.">
        <title>New reference genome sequences of hot pepper reveal the massive evolution of plant disease-resistance genes by retroduplication.</title>
        <authorList>
            <person name="Kim S."/>
            <person name="Park J."/>
            <person name="Yeom S.I."/>
            <person name="Kim Y.M."/>
            <person name="Seo E."/>
            <person name="Kim K.T."/>
            <person name="Kim M.S."/>
            <person name="Lee J.M."/>
            <person name="Cheong K."/>
            <person name="Shin H.S."/>
            <person name="Kim S.B."/>
            <person name="Han K."/>
            <person name="Lee J."/>
            <person name="Park M."/>
            <person name="Lee H.A."/>
            <person name="Lee H.Y."/>
            <person name="Lee Y."/>
            <person name="Oh S."/>
            <person name="Lee J.H."/>
            <person name="Choi E."/>
            <person name="Choi E."/>
            <person name="Lee S.E."/>
            <person name="Jeon J."/>
            <person name="Kim H."/>
            <person name="Choi G."/>
            <person name="Song H."/>
            <person name="Lee J."/>
            <person name="Lee S.C."/>
            <person name="Kwon J.K."/>
            <person name="Lee H.Y."/>
            <person name="Koo N."/>
            <person name="Hong Y."/>
            <person name="Kim R.W."/>
            <person name="Kang W.H."/>
            <person name="Huh J.H."/>
            <person name="Kang B.C."/>
            <person name="Yang T.J."/>
            <person name="Lee Y.H."/>
            <person name="Bennetzen J.L."/>
            <person name="Choi D."/>
        </authorList>
    </citation>
    <scope>NUCLEOTIDE SEQUENCE [LARGE SCALE GENOMIC DNA]</scope>
    <source>
        <strain evidence="3">cv. PBC81</strain>
    </source>
</reference>
<dbReference type="EMBL" id="MLFT02000005">
    <property type="protein sequence ID" value="PHT49125.1"/>
    <property type="molecule type" value="Genomic_DNA"/>
</dbReference>
<protein>
    <recommendedName>
        <fullName evidence="4">Retrovirus-related Pol polyprotein from transposon TNT 1-94</fullName>
    </recommendedName>
</protein>
<keyword evidence="3" id="KW-1185">Reference proteome</keyword>
<dbReference type="AlphaFoldDB" id="A0A2G2WV59"/>
<name>A0A2G2WV59_CAPBA</name>
<accession>A0A2G2WV59</accession>
<proteinExistence type="predicted"/>
<evidence type="ECO:0000313" key="2">
    <source>
        <dbReference type="EMBL" id="PHT49125.1"/>
    </source>
</evidence>
<dbReference type="Proteomes" id="UP000224567">
    <property type="component" value="Unassembled WGS sequence"/>
</dbReference>